<feature type="non-terminal residue" evidence="1">
    <location>
        <position position="80"/>
    </location>
</feature>
<protein>
    <submittedName>
        <fullName evidence="1">Uncharacterized protein</fullName>
    </submittedName>
</protein>
<organism evidence="1">
    <name type="scientific">Tanacetum cinerariifolium</name>
    <name type="common">Dalmatian daisy</name>
    <name type="synonym">Chrysanthemum cinerariifolium</name>
    <dbReference type="NCBI Taxonomy" id="118510"/>
    <lineage>
        <taxon>Eukaryota</taxon>
        <taxon>Viridiplantae</taxon>
        <taxon>Streptophyta</taxon>
        <taxon>Embryophyta</taxon>
        <taxon>Tracheophyta</taxon>
        <taxon>Spermatophyta</taxon>
        <taxon>Magnoliopsida</taxon>
        <taxon>eudicotyledons</taxon>
        <taxon>Gunneridae</taxon>
        <taxon>Pentapetalae</taxon>
        <taxon>asterids</taxon>
        <taxon>campanulids</taxon>
        <taxon>Asterales</taxon>
        <taxon>Asteraceae</taxon>
        <taxon>Asteroideae</taxon>
        <taxon>Anthemideae</taxon>
        <taxon>Anthemidinae</taxon>
        <taxon>Tanacetum</taxon>
    </lineage>
</organism>
<proteinExistence type="predicted"/>
<dbReference type="EMBL" id="BKCJ011876712">
    <property type="protein sequence ID" value="GFD60359.1"/>
    <property type="molecule type" value="Genomic_DNA"/>
</dbReference>
<feature type="non-terminal residue" evidence="1">
    <location>
        <position position="1"/>
    </location>
</feature>
<evidence type="ECO:0000313" key="1">
    <source>
        <dbReference type="EMBL" id="GFD60359.1"/>
    </source>
</evidence>
<name>A0A699XKN0_TANCI</name>
<reference evidence="1" key="1">
    <citation type="journal article" date="2019" name="Sci. Rep.">
        <title>Draft genome of Tanacetum cinerariifolium, the natural source of mosquito coil.</title>
        <authorList>
            <person name="Yamashiro T."/>
            <person name="Shiraishi A."/>
            <person name="Satake H."/>
            <person name="Nakayama K."/>
        </authorList>
    </citation>
    <scope>NUCLEOTIDE SEQUENCE</scope>
</reference>
<sequence length="80" mass="8783">GQHYTGDQPQGAGQVAHLRCQNRADERTCASDGREVVAEQNVFVGRNVIKAVIVDHRRRGPGRIELHDVIGDEQAVVAVR</sequence>
<dbReference type="AlphaFoldDB" id="A0A699XKN0"/>
<gene>
    <name evidence="1" type="ORF">Tci_932328</name>
</gene>
<comment type="caution">
    <text evidence="1">The sequence shown here is derived from an EMBL/GenBank/DDBJ whole genome shotgun (WGS) entry which is preliminary data.</text>
</comment>
<accession>A0A699XKN0</accession>